<dbReference type="RefSeq" id="WP_141358421.1">
    <property type="nucleotide sequence ID" value="NZ_BAAAWM010000001.1"/>
</dbReference>
<keyword evidence="3" id="KW-1185">Reference proteome</keyword>
<dbReference type="PANTHER" id="PTHR40943">
    <property type="entry name" value="CYTOPLASMIC PROTEIN-RELATED"/>
    <property type="match status" value="1"/>
</dbReference>
<dbReference type="InterPro" id="IPR008579">
    <property type="entry name" value="UGlyAH_Cupin_dom"/>
</dbReference>
<dbReference type="EMBL" id="BJNE01000012">
    <property type="protein sequence ID" value="GEC13350.1"/>
    <property type="molecule type" value="Genomic_DNA"/>
</dbReference>
<dbReference type="Proteomes" id="UP000316242">
    <property type="component" value="Unassembled WGS sequence"/>
</dbReference>
<accession>A0ABQ0RP92</accession>
<evidence type="ECO:0000259" key="1">
    <source>
        <dbReference type="Pfam" id="PF05899"/>
    </source>
</evidence>
<dbReference type="SUPFAM" id="SSF51182">
    <property type="entry name" value="RmlC-like cupins"/>
    <property type="match status" value="1"/>
</dbReference>
<evidence type="ECO:0000313" key="3">
    <source>
        <dbReference type="Proteomes" id="UP000316242"/>
    </source>
</evidence>
<gene>
    <name evidence="2" type="ORF">ANI01nite_25530</name>
</gene>
<dbReference type="Gene3D" id="2.60.120.10">
    <property type="entry name" value="Jelly Rolls"/>
    <property type="match status" value="1"/>
</dbReference>
<evidence type="ECO:0000313" key="2">
    <source>
        <dbReference type="EMBL" id="GEC13350.1"/>
    </source>
</evidence>
<reference evidence="2 3" key="1">
    <citation type="submission" date="2019-06" db="EMBL/GenBank/DDBJ databases">
        <title>Whole genome shotgun sequence of Glutamicibacter nicotianae NBRC 14234.</title>
        <authorList>
            <person name="Hosoyama A."/>
            <person name="Uohara A."/>
            <person name="Ohji S."/>
            <person name="Ichikawa N."/>
        </authorList>
    </citation>
    <scope>NUCLEOTIDE SEQUENCE [LARGE SCALE GENOMIC DNA]</scope>
    <source>
        <strain evidence="2 3">NBRC 14234</strain>
    </source>
</reference>
<dbReference type="PANTHER" id="PTHR40943:SF1">
    <property type="entry name" value="CYTOPLASMIC PROTEIN"/>
    <property type="match status" value="1"/>
</dbReference>
<dbReference type="InterPro" id="IPR014710">
    <property type="entry name" value="RmlC-like_jellyroll"/>
</dbReference>
<proteinExistence type="predicted"/>
<feature type="domain" description="(S)-ureidoglycine aminohydrolase cupin" evidence="1">
    <location>
        <begin position="43"/>
        <end position="119"/>
    </location>
</feature>
<dbReference type="Pfam" id="PF05899">
    <property type="entry name" value="Cupin_3"/>
    <property type="match status" value="1"/>
</dbReference>
<name>A0ABQ0RP92_GLUNI</name>
<organism evidence="2 3">
    <name type="scientific">Glutamicibacter nicotianae</name>
    <name type="common">Arthrobacter nicotianae</name>
    <dbReference type="NCBI Taxonomy" id="37929"/>
    <lineage>
        <taxon>Bacteria</taxon>
        <taxon>Bacillati</taxon>
        <taxon>Actinomycetota</taxon>
        <taxon>Actinomycetes</taxon>
        <taxon>Micrococcales</taxon>
        <taxon>Micrococcaceae</taxon>
        <taxon>Glutamicibacter</taxon>
    </lineage>
</organism>
<dbReference type="InterPro" id="IPR011051">
    <property type="entry name" value="RmlC_Cupin_sf"/>
</dbReference>
<protein>
    <recommendedName>
        <fullName evidence="1">(S)-ureidoglycine aminohydrolase cupin domain-containing protein</fullName>
    </recommendedName>
</protein>
<sequence length="122" mass="13170">MPAKDLRASIVQAGDAELSHEPIGEDQRADGQAPATTGYAVLGTLGNAEVGIWEMSAGAMRDIESDEYFVVLSGRATVQILEADGFGAQELRLVPGSIARLHAGMRTQWTVTETLRKFYFTL</sequence>
<comment type="caution">
    <text evidence="2">The sequence shown here is derived from an EMBL/GenBank/DDBJ whole genome shotgun (WGS) entry which is preliminary data.</text>
</comment>